<dbReference type="EMBL" id="CM008054">
    <property type="protein sequence ID" value="PVH31023.1"/>
    <property type="molecule type" value="Genomic_DNA"/>
</dbReference>
<feature type="compositionally biased region" description="Polar residues" evidence="1">
    <location>
        <begin position="16"/>
        <end position="30"/>
    </location>
</feature>
<protein>
    <submittedName>
        <fullName evidence="2">Uncharacterized protein</fullName>
    </submittedName>
</protein>
<evidence type="ECO:0000313" key="2">
    <source>
        <dbReference type="EMBL" id="PVH31023.1"/>
    </source>
</evidence>
<gene>
    <name evidence="2" type="ORF">PAHAL_9G039700</name>
</gene>
<sequence length="70" mass="7979">MRSLHWATEVDQSLASTLRSRRQVQPNANREMSEEDHRRAEPTAVGCVERCVCMTCTGTSCSGDWRWNPP</sequence>
<name>A0A2T8I013_9POAL</name>
<dbReference type="AlphaFoldDB" id="A0A2T8I013"/>
<reference evidence="2" key="1">
    <citation type="submission" date="2018-04" db="EMBL/GenBank/DDBJ databases">
        <title>WGS assembly of Panicum hallii.</title>
        <authorList>
            <person name="Lovell J."/>
            <person name="Jenkins J."/>
            <person name="Lowry D."/>
            <person name="Mamidi S."/>
            <person name="Sreedasyam A."/>
            <person name="Weng X."/>
            <person name="Barry K."/>
            <person name="Bonette J."/>
            <person name="Campitelli B."/>
            <person name="Daum C."/>
            <person name="Gordon S."/>
            <person name="Gould B."/>
            <person name="Lipzen A."/>
            <person name="Macqueen A."/>
            <person name="Palacio-Mejia J."/>
            <person name="Plott C."/>
            <person name="Shakirov E."/>
            <person name="Shu S."/>
            <person name="Yoshinaga Y."/>
            <person name="Zane M."/>
            <person name="Rokhsar D."/>
            <person name="Grimwood J."/>
            <person name="Schmutz J."/>
            <person name="Juenger T."/>
        </authorList>
    </citation>
    <scope>NUCLEOTIDE SEQUENCE [LARGE SCALE GENOMIC DNA]</scope>
    <source>
        <strain evidence="2">FIL2</strain>
    </source>
</reference>
<feature type="region of interest" description="Disordered" evidence="1">
    <location>
        <begin position="16"/>
        <end position="39"/>
    </location>
</feature>
<evidence type="ECO:0000256" key="1">
    <source>
        <dbReference type="SAM" id="MobiDB-lite"/>
    </source>
</evidence>
<dbReference type="Gramene" id="PVH31023">
    <property type="protein sequence ID" value="PVH31023"/>
    <property type="gene ID" value="PAHAL_9G039700"/>
</dbReference>
<proteinExistence type="predicted"/>
<dbReference type="Proteomes" id="UP000243499">
    <property type="component" value="Chromosome 9"/>
</dbReference>
<organism evidence="2">
    <name type="scientific">Panicum hallii</name>
    <dbReference type="NCBI Taxonomy" id="206008"/>
    <lineage>
        <taxon>Eukaryota</taxon>
        <taxon>Viridiplantae</taxon>
        <taxon>Streptophyta</taxon>
        <taxon>Embryophyta</taxon>
        <taxon>Tracheophyta</taxon>
        <taxon>Spermatophyta</taxon>
        <taxon>Magnoliopsida</taxon>
        <taxon>Liliopsida</taxon>
        <taxon>Poales</taxon>
        <taxon>Poaceae</taxon>
        <taxon>PACMAD clade</taxon>
        <taxon>Panicoideae</taxon>
        <taxon>Panicodae</taxon>
        <taxon>Paniceae</taxon>
        <taxon>Panicinae</taxon>
        <taxon>Panicum</taxon>
        <taxon>Panicum sect. Panicum</taxon>
    </lineage>
</organism>
<accession>A0A2T8I013</accession>